<dbReference type="Proteomes" id="UP001172101">
    <property type="component" value="Unassembled WGS sequence"/>
</dbReference>
<evidence type="ECO:0000313" key="2">
    <source>
        <dbReference type="EMBL" id="KAK0712801.1"/>
    </source>
</evidence>
<reference evidence="2" key="1">
    <citation type="submission" date="2023-06" db="EMBL/GenBank/DDBJ databases">
        <title>Genome-scale phylogeny and comparative genomics of the fungal order Sordariales.</title>
        <authorList>
            <consortium name="Lawrence Berkeley National Laboratory"/>
            <person name="Hensen N."/>
            <person name="Bonometti L."/>
            <person name="Westerberg I."/>
            <person name="Brannstrom I.O."/>
            <person name="Guillou S."/>
            <person name="Cros-Aarteil S."/>
            <person name="Calhoun S."/>
            <person name="Haridas S."/>
            <person name="Kuo A."/>
            <person name="Mondo S."/>
            <person name="Pangilinan J."/>
            <person name="Riley R."/>
            <person name="LaButti K."/>
            <person name="Andreopoulos B."/>
            <person name="Lipzen A."/>
            <person name="Chen C."/>
            <person name="Yanf M."/>
            <person name="Daum C."/>
            <person name="Ng V."/>
            <person name="Clum A."/>
            <person name="Steindorff A."/>
            <person name="Ohm R."/>
            <person name="Martin F."/>
            <person name="Silar P."/>
            <person name="Natvig D."/>
            <person name="Lalanne C."/>
            <person name="Gautier V."/>
            <person name="Ament-velasquez S.L."/>
            <person name="Kruys A."/>
            <person name="Hutchinson M.I."/>
            <person name="Powell A.J."/>
            <person name="Barry K."/>
            <person name="Miller A.N."/>
            <person name="Grigoriev I.V."/>
            <person name="Debuchy R."/>
            <person name="Gladieux P."/>
            <person name="Thoren M.H."/>
            <person name="Johannesson H."/>
        </authorList>
    </citation>
    <scope>NUCLEOTIDE SEQUENCE</scope>
    <source>
        <strain evidence="2">SMH2392-1A</strain>
    </source>
</reference>
<organism evidence="2 3">
    <name type="scientific">Lasiosphaeria miniovina</name>
    <dbReference type="NCBI Taxonomy" id="1954250"/>
    <lineage>
        <taxon>Eukaryota</taxon>
        <taxon>Fungi</taxon>
        <taxon>Dikarya</taxon>
        <taxon>Ascomycota</taxon>
        <taxon>Pezizomycotina</taxon>
        <taxon>Sordariomycetes</taxon>
        <taxon>Sordariomycetidae</taxon>
        <taxon>Sordariales</taxon>
        <taxon>Lasiosphaeriaceae</taxon>
        <taxon>Lasiosphaeria</taxon>
    </lineage>
</organism>
<feature type="signal peptide" evidence="1">
    <location>
        <begin position="1"/>
        <end position="21"/>
    </location>
</feature>
<dbReference type="GeneID" id="85325505"/>
<feature type="chain" id="PRO_5041358202" description="Secreted protein" evidence="1">
    <location>
        <begin position="22"/>
        <end position="97"/>
    </location>
</feature>
<evidence type="ECO:0008006" key="4">
    <source>
        <dbReference type="Google" id="ProtNLM"/>
    </source>
</evidence>
<dbReference type="EMBL" id="JAUIRO010000005">
    <property type="protein sequence ID" value="KAK0712801.1"/>
    <property type="molecule type" value="Genomic_DNA"/>
</dbReference>
<evidence type="ECO:0000256" key="1">
    <source>
        <dbReference type="SAM" id="SignalP"/>
    </source>
</evidence>
<name>A0AA40ABI1_9PEZI</name>
<protein>
    <recommendedName>
        <fullName evidence="4">Secreted protein</fullName>
    </recommendedName>
</protein>
<dbReference type="RefSeq" id="XP_060294124.1">
    <property type="nucleotide sequence ID" value="XM_060442235.1"/>
</dbReference>
<accession>A0AA40ABI1</accession>
<gene>
    <name evidence="2" type="ORF">B0T26DRAFT_715306</name>
</gene>
<keyword evidence="1" id="KW-0732">Signal</keyword>
<keyword evidence="3" id="KW-1185">Reference proteome</keyword>
<evidence type="ECO:0000313" key="3">
    <source>
        <dbReference type="Proteomes" id="UP001172101"/>
    </source>
</evidence>
<proteinExistence type="predicted"/>
<dbReference type="AlphaFoldDB" id="A0AA40ABI1"/>
<sequence length="97" mass="10113">MVARVWSGVLASLAMWWKSMAGDGGGGAGAGAVGRLWSCRLPSPERRYAGSTRMCSASIRSPRSSSLPQTPPESIKGSAWAAKNLIVNLGAPKSCSY</sequence>
<comment type="caution">
    <text evidence="2">The sequence shown here is derived from an EMBL/GenBank/DDBJ whole genome shotgun (WGS) entry which is preliminary data.</text>
</comment>